<reference evidence="4 5" key="1">
    <citation type="submission" date="2018-01" db="EMBL/GenBank/DDBJ databases">
        <title>Twenty Corynebacterium bovis Genomes.</title>
        <authorList>
            <person name="Gulvik C.A."/>
        </authorList>
    </citation>
    <scope>NUCLEOTIDE SEQUENCE [LARGE SCALE GENOMIC DNA]</scope>
    <source>
        <strain evidence="4 5">16-2004</strain>
    </source>
</reference>
<feature type="domain" description="OLD protein-like TOPRIM" evidence="3">
    <location>
        <begin position="378"/>
        <end position="442"/>
    </location>
</feature>
<gene>
    <name evidence="4" type="ORF">CXF42_07125</name>
</gene>
<comment type="caution">
    <text evidence="4">The sequence shown here is derived from an EMBL/GenBank/DDBJ whole genome shotgun (WGS) entry which is preliminary data.</text>
</comment>
<organism evidence="4 5">
    <name type="scientific">Corynebacterium bovis</name>
    <dbReference type="NCBI Taxonomy" id="36808"/>
    <lineage>
        <taxon>Bacteria</taxon>
        <taxon>Bacillati</taxon>
        <taxon>Actinomycetota</taxon>
        <taxon>Actinomycetes</taxon>
        <taxon>Mycobacteriales</taxon>
        <taxon>Corynebacteriaceae</taxon>
        <taxon>Corynebacterium</taxon>
    </lineage>
</organism>
<accession>A0A426Q3U9</accession>
<dbReference type="InterPro" id="IPR051396">
    <property type="entry name" value="Bact_Antivir_Def_Nuclease"/>
</dbReference>
<dbReference type="InterPro" id="IPR027417">
    <property type="entry name" value="P-loop_NTPase"/>
</dbReference>
<dbReference type="CDD" id="cd01026">
    <property type="entry name" value="TOPRIM_OLD"/>
    <property type="match status" value="1"/>
</dbReference>
<evidence type="ECO:0000313" key="4">
    <source>
        <dbReference type="EMBL" id="RRQ03441.1"/>
    </source>
</evidence>
<dbReference type="PANTHER" id="PTHR43581">
    <property type="entry name" value="ATP/GTP PHOSPHATASE"/>
    <property type="match status" value="1"/>
</dbReference>
<feature type="domain" description="ATPase AAA-type core" evidence="1">
    <location>
        <begin position="229"/>
        <end position="336"/>
    </location>
</feature>
<dbReference type="GO" id="GO:0016887">
    <property type="term" value="F:ATP hydrolysis activity"/>
    <property type="evidence" value="ECO:0007669"/>
    <property type="project" value="InterPro"/>
</dbReference>
<protein>
    <submittedName>
        <fullName evidence="4">ATP-dependent endonuclease</fullName>
    </submittedName>
</protein>
<keyword evidence="4" id="KW-0378">Hydrolase</keyword>
<evidence type="ECO:0000313" key="5">
    <source>
        <dbReference type="Proteomes" id="UP000278422"/>
    </source>
</evidence>
<dbReference type="Proteomes" id="UP000278422">
    <property type="component" value="Unassembled WGS sequence"/>
</dbReference>
<dbReference type="GO" id="GO:0004519">
    <property type="term" value="F:endonuclease activity"/>
    <property type="evidence" value="ECO:0007669"/>
    <property type="project" value="UniProtKB-KW"/>
</dbReference>
<evidence type="ECO:0000259" key="2">
    <source>
        <dbReference type="Pfam" id="PF13476"/>
    </source>
</evidence>
<keyword evidence="4" id="KW-0255">Endonuclease</keyword>
<dbReference type="Pfam" id="PF13476">
    <property type="entry name" value="AAA_23"/>
    <property type="match status" value="1"/>
</dbReference>
<evidence type="ECO:0000259" key="3">
    <source>
        <dbReference type="Pfam" id="PF20469"/>
    </source>
</evidence>
<sequence>MAPLVTKVQISGYRRFREFTFKPEPGTNIIVGGNEAGKSTLLEAMALALTGRVNGVWASEYLSPYWFNRDMVRDFFMKETTGRSFSALPEFRIDAYLDVVSGELEKLRGINNMAEEGSVGLSIWAHPDPAYKQELDDYFQEEDCPEVLPVEYYMVEWQSFAGSPVVRRPKGLGISIIDSRTIRSDRGVDYYTRQIVENRLDPKDRNRISVEHRKLRATLGREVLQGVNDTLADENQSIPVPSVGLQIDQSRSASWEATLIPDIEEVPLSMAGQGNQAVAKTVLAMGRKADAENLVFIEEPENHLSHTRLRRLISYIEASAQDRQVFITTHSSYVLNRLGLGQVTLLGNGKPARFGDLKKDTVRYYQKLSGFDTLRLILADLIVVVGGPSDEMIFTRFFADKFGKEPLDCGVDVMSINGVSFARCFQLAAALDRQLFALRDNDGKKHEVLCEGVLGYLKDSEREFYIGDLGSGNTLEPQIVNANDVDSLRRVLSKSENVDPAEWMDNNKTDAALAIATSEHRLNPPPYMERALQDLGLRLGSAS</sequence>
<dbReference type="PANTHER" id="PTHR43581:SF4">
    <property type="entry name" value="ATP_GTP PHOSPHATASE"/>
    <property type="match status" value="1"/>
</dbReference>
<dbReference type="InterPro" id="IPR038729">
    <property type="entry name" value="Rad50/SbcC_AAA"/>
</dbReference>
<dbReference type="Pfam" id="PF13304">
    <property type="entry name" value="AAA_21"/>
    <property type="match status" value="1"/>
</dbReference>
<dbReference type="RefSeq" id="WP_125174568.1">
    <property type="nucleotide sequence ID" value="NZ_JBHYBO010000038.1"/>
</dbReference>
<dbReference type="InterPro" id="IPR034139">
    <property type="entry name" value="TOPRIM_OLD"/>
</dbReference>
<dbReference type="InterPro" id="IPR003959">
    <property type="entry name" value="ATPase_AAA_core"/>
</dbReference>
<dbReference type="EMBL" id="PQNQ01000018">
    <property type="protein sequence ID" value="RRQ03441.1"/>
    <property type="molecule type" value="Genomic_DNA"/>
</dbReference>
<keyword evidence="5" id="KW-1185">Reference proteome</keyword>
<dbReference type="SUPFAM" id="SSF52540">
    <property type="entry name" value="P-loop containing nucleoside triphosphate hydrolases"/>
    <property type="match status" value="1"/>
</dbReference>
<dbReference type="Gene3D" id="3.40.50.300">
    <property type="entry name" value="P-loop containing nucleotide triphosphate hydrolases"/>
    <property type="match status" value="2"/>
</dbReference>
<evidence type="ECO:0000259" key="1">
    <source>
        <dbReference type="Pfam" id="PF13304"/>
    </source>
</evidence>
<proteinExistence type="predicted"/>
<feature type="domain" description="Rad50/SbcC-type AAA" evidence="2">
    <location>
        <begin position="7"/>
        <end position="53"/>
    </location>
</feature>
<dbReference type="GO" id="GO:0005524">
    <property type="term" value="F:ATP binding"/>
    <property type="evidence" value="ECO:0007669"/>
    <property type="project" value="InterPro"/>
</dbReference>
<keyword evidence="4" id="KW-0540">Nuclease</keyword>
<name>A0A426Q3U9_9CORY</name>
<dbReference type="Pfam" id="PF20469">
    <property type="entry name" value="OLD-like_TOPRIM"/>
    <property type="match status" value="1"/>
</dbReference>
<dbReference type="GO" id="GO:0006302">
    <property type="term" value="P:double-strand break repair"/>
    <property type="evidence" value="ECO:0007669"/>
    <property type="project" value="InterPro"/>
</dbReference>
<dbReference type="AlphaFoldDB" id="A0A426Q3U9"/>